<dbReference type="InterPro" id="IPR043502">
    <property type="entry name" value="DNA/RNA_pol_sf"/>
</dbReference>
<dbReference type="Gene3D" id="3.10.10.10">
    <property type="entry name" value="HIV Type 1 Reverse Transcriptase, subunit A, domain 1"/>
    <property type="match status" value="1"/>
</dbReference>
<dbReference type="EMBL" id="JABCKI010008031">
    <property type="protein sequence ID" value="KAG5633372.1"/>
    <property type="molecule type" value="Genomic_DNA"/>
</dbReference>
<dbReference type="Proteomes" id="UP000717328">
    <property type="component" value="Unassembled WGS sequence"/>
</dbReference>
<comment type="caution">
    <text evidence="1">The sequence shown here is derived from an EMBL/GenBank/DDBJ whole genome shotgun (WGS) entry which is preliminary data.</text>
</comment>
<reference evidence="1" key="1">
    <citation type="submission" date="2021-02" db="EMBL/GenBank/DDBJ databases">
        <authorList>
            <person name="Nieuwenhuis M."/>
            <person name="Van De Peppel L.J.J."/>
        </authorList>
    </citation>
    <scope>NUCLEOTIDE SEQUENCE</scope>
    <source>
        <strain evidence="1">D49</strain>
    </source>
</reference>
<name>A0A9P7FR50_9AGAR</name>
<gene>
    <name evidence="1" type="ORF">H0H81_008381</name>
</gene>
<evidence type="ECO:0000313" key="2">
    <source>
        <dbReference type="Proteomes" id="UP000717328"/>
    </source>
</evidence>
<dbReference type="AlphaFoldDB" id="A0A9P7FR50"/>
<organism evidence="1 2">
    <name type="scientific">Sphagnurus paluster</name>
    <dbReference type="NCBI Taxonomy" id="117069"/>
    <lineage>
        <taxon>Eukaryota</taxon>
        <taxon>Fungi</taxon>
        <taxon>Dikarya</taxon>
        <taxon>Basidiomycota</taxon>
        <taxon>Agaricomycotina</taxon>
        <taxon>Agaricomycetes</taxon>
        <taxon>Agaricomycetidae</taxon>
        <taxon>Agaricales</taxon>
        <taxon>Tricholomatineae</taxon>
        <taxon>Lyophyllaceae</taxon>
        <taxon>Sphagnurus</taxon>
    </lineage>
</organism>
<proteinExistence type="predicted"/>
<sequence length="136" mass="15894">METSQEEDIPEKETSCDAEEISQVIRKLEKQEKTEKTIAELVPPQFHKYLNVFEKKASERMPVWKPWDHAIDLKPDFVPKKAKVYPLSPEEHVEVREFVEDQLRKGYCYGFRPQLGTKVRSFVLGRRLQAKSASTS</sequence>
<reference evidence="1" key="2">
    <citation type="submission" date="2021-10" db="EMBL/GenBank/DDBJ databases">
        <title>Phylogenomics reveals ancestral predisposition of the termite-cultivated fungus Termitomyces towards a domesticated lifestyle.</title>
        <authorList>
            <person name="Auxier B."/>
            <person name="Grum-Grzhimaylo A."/>
            <person name="Cardenas M.E."/>
            <person name="Lodge J.D."/>
            <person name="Laessoe T."/>
            <person name="Pedersen O."/>
            <person name="Smith M.E."/>
            <person name="Kuyper T.W."/>
            <person name="Franco-Molano E.A."/>
            <person name="Baroni T.J."/>
            <person name="Aanen D.K."/>
        </authorList>
    </citation>
    <scope>NUCLEOTIDE SEQUENCE</scope>
    <source>
        <strain evidence="1">D49</strain>
    </source>
</reference>
<accession>A0A9P7FR50</accession>
<dbReference type="OrthoDB" id="3262920at2759"/>
<dbReference type="SUPFAM" id="SSF56672">
    <property type="entry name" value="DNA/RNA polymerases"/>
    <property type="match status" value="1"/>
</dbReference>
<keyword evidence="2" id="KW-1185">Reference proteome</keyword>
<evidence type="ECO:0000313" key="1">
    <source>
        <dbReference type="EMBL" id="KAG5633372.1"/>
    </source>
</evidence>
<protein>
    <submittedName>
        <fullName evidence="1">Uncharacterized protein</fullName>
    </submittedName>
</protein>